<evidence type="ECO:0008006" key="5">
    <source>
        <dbReference type="Google" id="ProtNLM"/>
    </source>
</evidence>
<organism evidence="1 4">
    <name type="scientific">Adineta ricciae</name>
    <name type="common">Rotifer</name>
    <dbReference type="NCBI Taxonomy" id="249248"/>
    <lineage>
        <taxon>Eukaryota</taxon>
        <taxon>Metazoa</taxon>
        <taxon>Spiralia</taxon>
        <taxon>Gnathifera</taxon>
        <taxon>Rotifera</taxon>
        <taxon>Eurotatoria</taxon>
        <taxon>Bdelloidea</taxon>
        <taxon>Adinetida</taxon>
        <taxon>Adinetidae</taxon>
        <taxon>Adineta</taxon>
    </lineage>
</organism>
<evidence type="ECO:0000313" key="2">
    <source>
        <dbReference type="EMBL" id="CAF1643767.1"/>
    </source>
</evidence>
<sequence>MTVTRLEDLPSELWLELFSYFTWFQLNSTWVEWRLNNRIHKLALLAQSRVAFEITPMLLRTWDQCLSYFEHQHSTMAHRITSLVLDEPILSREIIRRWMENDSSFFPRIRRCTVFVELIGHNMLSNLIRLIHQNKSTLHSLVMYFNRLDDYEYTLREIISHDVSVHTMKLMFVEDGRHYCENRLSSNTFFDIPSHLVAFLHTVSFRLSLRRIADLLILIQHCSLPRVQYLHVTVEKSFRKWNERTRQYEELPCYKLCSNDFHSSLFDLPDLRTFHLQQVSMSDIIVLIQHLASIVRLESLTVVNSNVKDRDELNIFKTSMKTRLYCLRKLKFILNLPDDTVFEDDDLYWFNLGHRGIQYEIDKNETESKIVLYTLPYSLNCQRQVRNNAFIQHSQIERKIDYIQWVVDDDPLSIENSLVYLQNTHFLKWFYVIQKSIPSPRSWCLIFPFLRYVELNFEENPYTSGIIYDGTRSTPISHRSILLEQIRINAPSLQCLTLSWDDILLLESGLPWSSLDQLNIRLSVRRQDVPDESLLGRVVTGKAFPQLRYLSFGRRRFRLAPPEVMAQRVLSWFDILISSLSTLSIFHVNKRCCYYRSKPKSAIGTLMTLIRQHVHLNNPSAHVIIHSNEEIIIWL</sequence>
<comment type="caution">
    <text evidence="1">The sequence shown here is derived from an EMBL/GenBank/DDBJ whole genome shotgun (WGS) entry which is preliminary data.</text>
</comment>
<proteinExistence type="predicted"/>
<keyword evidence="3" id="KW-1185">Reference proteome</keyword>
<evidence type="ECO:0000313" key="4">
    <source>
        <dbReference type="Proteomes" id="UP000663852"/>
    </source>
</evidence>
<dbReference type="EMBL" id="CAJNOR010009352">
    <property type="protein sequence ID" value="CAF1643767.1"/>
    <property type="molecule type" value="Genomic_DNA"/>
</dbReference>
<evidence type="ECO:0000313" key="1">
    <source>
        <dbReference type="EMBL" id="CAF1444827.1"/>
    </source>
</evidence>
<dbReference type="Proteomes" id="UP000663828">
    <property type="component" value="Unassembled WGS sequence"/>
</dbReference>
<dbReference type="EMBL" id="CAJNOJ010000427">
    <property type="protein sequence ID" value="CAF1444827.1"/>
    <property type="molecule type" value="Genomic_DNA"/>
</dbReference>
<dbReference type="Proteomes" id="UP000663852">
    <property type="component" value="Unassembled WGS sequence"/>
</dbReference>
<protein>
    <recommendedName>
        <fullName evidence="5">F-box domain-containing protein</fullName>
    </recommendedName>
</protein>
<dbReference type="AlphaFoldDB" id="A0A815P640"/>
<gene>
    <name evidence="1" type="ORF">EDS130_LOCUS39130</name>
    <name evidence="2" type="ORF">XAT740_LOCUS53774</name>
</gene>
<evidence type="ECO:0000313" key="3">
    <source>
        <dbReference type="Proteomes" id="UP000663828"/>
    </source>
</evidence>
<name>A0A815P640_ADIRI</name>
<reference evidence="1" key="1">
    <citation type="submission" date="2021-02" db="EMBL/GenBank/DDBJ databases">
        <authorList>
            <person name="Nowell W R."/>
        </authorList>
    </citation>
    <scope>NUCLEOTIDE SEQUENCE</scope>
</reference>
<accession>A0A815P640</accession>